<protein>
    <recommendedName>
        <fullName evidence="3">CopG family transcriptional regulator</fullName>
    </recommendedName>
</protein>
<reference evidence="1 2" key="1">
    <citation type="journal article" date="2023" name="Microbiol. Spectr.">
        <title>Symbiosis of Carpenter Bees with Uncharacterized Lactic Acid Bacteria Showing NAD Auxotrophy.</title>
        <authorList>
            <person name="Kawasaki S."/>
            <person name="Ozawa K."/>
            <person name="Mori T."/>
            <person name="Yamamoto A."/>
            <person name="Ito M."/>
            <person name="Ohkuma M."/>
            <person name="Sakamoto M."/>
            <person name="Matsutani M."/>
        </authorList>
    </citation>
    <scope>NUCLEOTIDE SEQUENCE [LARGE SCALE GENOMIC DNA]</scope>
    <source>
        <strain evidence="1 2">Kim37-2</strain>
    </source>
</reference>
<organism evidence="1 2">
    <name type="scientific">Bombiscardovia nodaiensis</name>
    <dbReference type="NCBI Taxonomy" id="2932181"/>
    <lineage>
        <taxon>Bacteria</taxon>
        <taxon>Bacillati</taxon>
        <taxon>Actinomycetota</taxon>
        <taxon>Actinomycetes</taxon>
        <taxon>Bifidobacteriales</taxon>
        <taxon>Bifidobacteriaceae</taxon>
        <taxon>Bombiscardovia</taxon>
    </lineage>
</organism>
<keyword evidence="2" id="KW-1185">Reference proteome</keyword>
<gene>
    <name evidence="1" type="ORF">KIM372_14000</name>
</gene>
<dbReference type="SUPFAM" id="SSF47598">
    <property type="entry name" value="Ribbon-helix-helix"/>
    <property type="match status" value="1"/>
</dbReference>
<name>A0ABM8BA83_9BIFI</name>
<accession>A0ABM8BA83</accession>
<dbReference type="EMBL" id="AP026798">
    <property type="protein sequence ID" value="BDR53493.1"/>
    <property type="molecule type" value="Genomic_DNA"/>
</dbReference>
<proteinExistence type="predicted"/>
<evidence type="ECO:0000313" key="2">
    <source>
        <dbReference type="Proteomes" id="UP001321766"/>
    </source>
</evidence>
<sequence>MSSYMSDDGTVISEEMIDKWAGEAERGFEGSQLQAVDGRPWEGRTEALKPRTIRVSDSLWDLVQKAAKTHHMSVSEYARQELARALSA</sequence>
<evidence type="ECO:0008006" key="3">
    <source>
        <dbReference type="Google" id="ProtNLM"/>
    </source>
</evidence>
<dbReference type="Proteomes" id="UP001321766">
    <property type="component" value="Chromosome"/>
</dbReference>
<evidence type="ECO:0000313" key="1">
    <source>
        <dbReference type="EMBL" id="BDR53493.1"/>
    </source>
</evidence>
<dbReference type="InterPro" id="IPR010985">
    <property type="entry name" value="Ribbon_hlx_hlx"/>
</dbReference>